<dbReference type="InterPro" id="IPR000595">
    <property type="entry name" value="cNMP-bd_dom"/>
</dbReference>
<dbReference type="SMART" id="SM00100">
    <property type="entry name" value="cNMP"/>
    <property type="match status" value="1"/>
</dbReference>
<proteinExistence type="predicted"/>
<gene>
    <name evidence="2" type="ORF">LXN57_27085</name>
</gene>
<evidence type="ECO:0000313" key="2">
    <source>
        <dbReference type="EMBL" id="MCM4081245.1"/>
    </source>
</evidence>
<sequence>MSNDLADRVSALPFFAGLAPRLLDDLCAAGRPVTYNPGERLFAEGGEADQFWLIESGTVALDLRVPGRGDHVIETLTAGTVAGWSWLYPPYRWNFGATARTPLRAVVFDAVAVRGRCDADPAFGYAMLRLFTPVIAERLQATRLRLLDLYATPAQAGKP</sequence>
<accession>A0ABT0Y5Y6</accession>
<dbReference type="PROSITE" id="PS50042">
    <property type="entry name" value="CNMP_BINDING_3"/>
    <property type="match status" value="1"/>
</dbReference>
<dbReference type="Pfam" id="PF00027">
    <property type="entry name" value="cNMP_binding"/>
    <property type="match status" value="1"/>
</dbReference>
<reference evidence="2 3" key="1">
    <citation type="submission" date="2022-06" db="EMBL/GenBank/DDBJ databases">
        <title>Actinoplanes abujensis sp. nov., isolated from Nigerian arid soil.</title>
        <authorList>
            <person name="Ding P."/>
        </authorList>
    </citation>
    <scope>NUCLEOTIDE SEQUENCE [LARGE SCALE GENOMIC DNA]</scope>
    <source>
        <strain evidence="3">TRM88002</strain>
    </source>
</reference>
<dbReference type="SUPFAM" id="SSF51206">
    <property type="entry name" value="cAMP-binding domain-like"/>
    <property type="match status" value="1"/>
</dbReference>
<evidence type="ECO:0000259" key="1">
    <source>
        <dbReference type="PROSITE" id="PS50042"/>
    </source>
</evidence>
<dbReference type="Gene3D" id="2.60.120.10">
    <property type="entry name" value="Jelly Rolls"/>
    <property type="match status" value="1"/>
</dbReference>
<dbReference type="CDD" id="cd00038">
    <property type="entry name" value="CAP_ED"/>
    <property type="match status" value="1"/>
</dbReference>
<keyword evidence="3" id="KW-1185">Reference proteome</keyword>
<feature type="domain" description="Cyclic nucleotide-binding" evidence="1">
    <location>
        <begin position="14"/>
        <end position="83"/>
    </location>
</feature>
<dbReference type="EMBL" id="JAMQOL010000038">
    <property type="protein sequence ID" value="MCM4081245.1"/>
    <property type="molecule type" value="Genomic_DNA"/>
</dbReference>
<protein>
    <submittedName>
        <fullName evidence="2">Cyclic nucleotide-binding domain-containing protein</fullName>
    </submittedName>
</protein>
<name>A0ABT0Y5Y6_9ACTN</name>
<dbReference type="InterPro" id="IPR018490">
    <property type="entry name" value="cNMP-bd_dom_sf"/>
</dbReference>
<dbReference type="Proteomes" id="UP001523216">
    <property type="component" value="Unassembled WGS sequence"/>
</dbReference>
<comment type="caution">
    <text evidence="2">The sequence shown here is derived from an EMBL/GenBank/DDBJ whole genome shotgun (WGS) entry which is preliminary data.</text>
</comment>
<evidence type="ECO:0000313" key="3">
    <source>
        <dbReference type="Proteomes" id="UP001523216"/>
    </source>
</evidence>
<dbReference type="InterPro" id="IPR014710">
    <property type="entry name" value="RmlC-like_jellyroll"/>
</dbReference>
<organism evidence="2 3">
    <name type="scientific">Paractinoplanes hotanensis</name>
    <dbReference type="NCBI Taxonomy" id="2906497"/>
    <lineage>
        <taxon>Bacteria</taxon>
        <taxon>Bacillati</taxon>
        <taxon>Actinomycetota</taxon>
        <taxon>Actinomycetes</taxon>
        <taxon>Micromonosporales</taxon>
        <taxon>Micromonosporaceae</taxon>
        <taxon>Paractinoplanes</taxon>
    </lineage>
</organism>
<dbReference type="RefSeq" id="WP_251801041.1">
    <property type="nucleotide sequence ID" value="NZ_JAMQOL010000038.1"/>
</dbReference>